<dbReference type="Proteomes" id="UP000308181">
    <property type="component" value="Unassembled WGS sequence"/>
</dbReference>
<accession>A0A4U1BY26</accession>
<dbReference type="Gene3D" id="1.20.1250.20">
    <property type="entry name" value="MFS general substrate transporter like domains"/>
    <property type="match status" value="2"/>
</dbReference>
<feature type="transmembrane region" description="Helical" evidence="7">
    <location>
        <begin position="12"/>
        <end position="29"/>
    </location>
</feature>
<dbReference type="RefSeq" id="WP_136826240.1">
    <property type="nucleotide sequence ID" value="NZ_SWBP01000003.1"/>
</dbReference>
<keyword evidence="6 7" id="KW-0472">Membrane</keyword>
<feature type="transmembrane region" description="Helical" evidence="7">
    <location>
        <begin position="167"/>
        <end position="189"/>
    </location>
</feature>
<feature type="transmembrane region" description="Helical" evidence="7">
    <location>
        <begin position="104"/>
        <end position="124"/>
    </location>
</feature>
<dbReference type="SUPFAM" id="SSF103473">
    <property type="entry name" value="MFS general substrate transporter"/>
    <property type="match status" value="1"/>
</dbReference>
<reference evidence="9 10" key="1">
    <citation type="submission" date="2019-04" db="EMBL/GenBank/DDBJ databases">
        <title>Pedobacter sp. AR-3-17 sp. nov., isolated from Arctic soil.</title>
        <authorList>
            <person name="Dahal R.H."/>
            <person name="Kim D.-U."/>
        </authorList>
    </citation>
    <scope>NUCLEOTIDE SEQUENCE [LARGE SCALE GENOMIC DNA]</scope>
    <source>
        <strain evidence="9 10">AR-3-17</strain>
    </source>
</reference>
<sequence length="410" mass="45369">MIQQGLKENLSQFWLLILVNAFVGAMVGLERSVIPQFASQVFNINAGFAVFSFIIAFGLSKSIANLVMGYLTLKLSRKSILMLGWLFALPVPIILIYAPSWNWIIFANVLLGLNQGLAWSSTVVMKIDLVGEKNRGLAMGLNEFSGYLAVGLAGALTGYTLSTFSNWTYVFFPGILFAVMGLLVTLFFVKNTEKLVDLENVTNNVNPLKNIWKETTFKHRNLGAVTLSGFTNNLNDGVLWSILPILLLTKNFSITEISILAGIYPTAWGIGQLFTGKMGDVFCKKQLISLGMMLQALAIFLLIFNQSFIYHAVILVVLGLGTALVYPNFITVIAENSNPKQRPQILSIFRFWRDMGYVAGAVLAGLTYTYLGLNYTLITVAGITLLAGIYSEFRMCCTKKVLWKTVSCFE</sequence>
<dbReference type="PANTHER" id="PTHR23517">
    <property type="entry name" value="RESISTANCE PROTEIN MDTM, PUTATIVE-RELATED-RELATED"/>
    <property type="match status" value="1"/>
</dbReference>
<dbReference type="GO" id="GO:0005886">
    <property type="term" value="C:plasma membrane"/>
    <property type="evidence" value="ECO:0007669"/>
    <property type="project" value="UniProtKB-SubCell"/>
</dbReference>
<keyword evidence="5 7" id="KW-1133">Transmembrane helix</keyword>
<keyword evidence="2" id="KW-0813">Transport</keyword>
<dbReference type="PANTHER" id="PTHR23517:SF3">
    <property type="entry name" value="INTEGRAL MEMBRANE TRANSPORT PROTEIN"/>
    <property type="match status" value="1"/>
</dbReference>
<feature type="domain" description="Major facilitator superfamily (MFS) profile" evidence="8">
    <location>
        <begin position="9"/>
        <end position="399"/>
    </location>
</feature>
<dbReference type="OrthoDB" id="9800416at2"/>
<feature type="transmembrane region" description="Helical" evidence="7">
    <location>
        <begin position="377"/>
        <end position="393"/>
    </location>
</feature>
<evidence type="ECO:0000256" key="5">
    <source>
        <dbReference type="ARBA" id="ARBA00022989"/>
    </source>
</evidence>
<dbReference type="PROSITE" id="PS50850">
    <property type="entry name" value="MFS"/>
    <property type="match status" value="1"/>
</dbReference>
<name>A0A4U1BY26_9SPHI</name>
<protein>
    <submittedName>
        <fullName evidence="9">MFS transporter</fullName>
    </submittedName>
</protein>
<evidence type="ECO:0000256" key="1">
    <source>
        <dbReference type="ARBA" id="ARBA00004651"/>
    </source>
</evidence>
<keyword evidence="4 7" id="KW-0812">Transmembrane</keyword>
<evidence type="ECO:0000256" key="4">
    <source>
        <dbReference type="ARBA" id="ARBA00022692"/>
    </source>
</evidence>
<dbReference type="InterPro" id="IPR036259">
    <property type="entry name" value="MFS_trans_sf"/>
</dbReference>
<dbReference type="AlphaFoldDB" id="A0A4U1BY26"/>
<evidence type="ECO:0000256" key="6">
    <source>
        <dbReference type="ARBA" id="ARBA00023136"/>
    </source>
</evidence>
<evidence type="ECO:0000256" key="3">
    <source>
        <dbReference type="ARBA" id="ARBA00022475"/>
    </source>
</evidence>
<dbReference type="InterPro" id="IPR020846">
    <property type="entry name" value="MFS_dom"/>
</dbReference>
<organism evidence="9 10">
    <name type="scientific">Pedobacter cryophilus</name>
    <dbReference type="NCBI Taxonomy" id="2571271"/>
    <lineage>
        <taxon>Bacteria</taxon>
        <taxon>Pseudomonadati</taxon>
        <taxon>Bacteroidota</taxon>
        <taxon>Sphingobacteriia</taxon>
        <taxon>Sphingobacteriales</taxon>
        <taxon>Sphingobacteriaceae</taxon>
        <taxon>Pedobacter</taxon>
    </lineage>
</organism>
<evidence type="ECO:0000313" key="10">
    <source>
        <dbReference type="Proteomes" id="UP000308181"/>
    </source>
</evidence>
<feature type="transmembrane region" description="Helical" evidence="7">
    <location>
        <begin position="310"/>
        <end position="334"/>
    </location>
</feature>
<proteinExistence type="predicted"/>
<comment type="caution">
    <text evidence="9">The sequence shown here is derived from an EMBL/GenBank/DDBJ whole genome shotgun (WGS) entry which is preliminary data.</text>
</comment>
<evidence type="ECO:0000256" key="2">
    <source>
        <dbReference type="ARBA" id="ARBA00022448"/>
    </source>
</evidence>
<comment type="subcellular location">
    <subcellularLocation>
        <location evidence="1">Cell membrane</location>
        <topology evidence="1">Multi-pass membrane protein</topology>
    </subcellularLocation>
</comment>
<dbReference type="EMBL" id="SWBP01000003">
    <property type="protein sequence ID" value="TKB97665.1"/>
    <property type="molecule type" value="Genomic_DNA"/>
</dbReference>
<evidence type="ECO:0000313" key="9">
    <source>
        <dbReference type="EMBL" id="TKB97665.1"/>
    </source>
</evidence>
<evidence type="ECO:0000259" key="8">
    <source>
        <dbReference type="PROSITE" id="PS50850"/>
    </source>
</evidence>
<evidence type="ECO:0000256" key="7">
    <source>
        <dbReference type="SAM" id="Phobius"/>
    </source>
</evidence>
<keyword evidence="3" id="KW-1003">Cell membrane</keyword>
<dbReference type="InterPro" id="IPR050171">
    <property type="entry name" value="MFS_Transporters"/>
</dbReference>
<keyword evidence="10" id="KW-1185">Reference proteome</keyword>
<feature type="transmembrane region" description="Helical" evidence="7">
    <location>
        <begin position="144"/>
        <end position="161"/>
    </location>
</feature>
<feature type="transmembrane region" description="Helical" evidence="7">
    <location>
        <begin position="287"/>
        <end position="304"/>
    </location>
</feature>
<dbReference type="Pfam" id="PF07690">
    <property type="entry name" value="MFS_1"/>
    <property type="match status" value="2"/>
</dbReference>
<dbReference type="GO" id="GO:0022857">
    <property type="term" value="F:transmembrane transporter activity"/>
    <property type="evidence" value="ECO:0007669"/>
    <property type="project" value="InterPro"/>
</dbReference>
<dbReference type="InterPro" id="IPR011701">
    <property type="entry name" value="MFS"/>
</dbReference>
<feature type="transmembrane region" description="Helical" evidence="7">
    <location>
        <begin position="80"/>
        <end position="98"/>
    </location>
</feature>
<gene>
    <name evidence="9" type="ORF">FA046_09875</name>
</gene>